<keyword evidence="4" id="KW-1185">Reference proteome</keyword>
<organism evidence="3 4">
    <name type="scientific">Digitaria exilis</name>
    <dbReference type="NCBI Taxonomy" id="1010633"/>
    <lineage>
        <taxon>Eukaryota</taxon>
        <taxon>Viridiplantae</taxon>
        <taxon>Streptophyta</taxon>
        <taxon>Embryophyta</taxon>
        <taxon>Tracheophyta</taxon>
        <taxon>Spermatophyta</taxon>
        <taxon>Magnoliopsida</taxon>
        <taxon>Liliopsida</taxon>
        <taxon>Poales</taxon>
        <taxon>Poaceae</taxon>
        <taxon>PACMAD clade</taxon>
        <taxon>Panicoideae</taxon>
        <taxon>Panicodae</taxon>
        <taxon>Paniceae</taxon>
        <taxon>Anthephorinae</taxon>
        <taxon>Digitaria</taxon>
    </lineage>
</organism>
<dbReference type="SUPFAM" id="SSF49599">
    <property type="entry name" value="TRAF domain-like"/>
    <property type="match status" value="2"/>
</dbReference>
<evidence type="ECO:0000313" key="3">
    <source>
        <dbReference type="EMBL" id="KAF8662685.1"/>
    </source>
</evidence>
<evidence type="ECO:0000256" key="1">
    <source>
        <dbReference type="ARBA" id="ARBA00004906"/>
    </source>
</evidence>
<dbReference type="Pfam" id="PF22486">
    <property type="entry name" value="MATH_2"/>
    <property type="match status" value="1"/>
</dbReference>
<dbReference type="SMART" id="SM00225">
    <property type="entry name" value="BTB"/>
    <property type="match status" value="1"/>
</dbReference>
<dbReference type="Gene3D" id="3.30.710.10">
    <property type="entry name" value="Potassium Channel Kv1.1, Chain A"/>
    <property type="match status" value="1"/>
</dbReference>
<evidence type="ECO:0000313" key="4">
    <source>
        <dbReference type="Proteomes" id="UP000636709"/>
    </source>
</evidence>
<proteinExistence type="predicted"/>
<dbReference type="SUPFAM" id="SSF54695">
    <property type="entry name" value="POZ domain"/>
    <property type="match status" value="1"/>
</dbReference>
<evidence type="ECO:0000259" key="2">
    <source>
        <dbReference type="PROSITE" id="PS50144"/>
    </source>
</evidence>
<dbReference type="Pfam" id="PF00651">
    <property type="entry name" value="BTB"/>
    <property type="match status" value="1"/>
</dbReference>
<gene>
    <name evidence="3" type="ORF">HU200_056289</name>
</gene>
<protein>
    <recommendedName>
        <fullName evidence="2">MATH domain-containing protein</fullName>
    </recommendedName>
</protein>
<name>A0A835E2V6_9POAL</name>
<dbReference type="InterPro" id="IPR008974">
    <property type="entry name" value="TRAF-like"/>
</dbReference>
<reference evidence="3" key="1">
    <citation type="submission" date="2020-07" db="EMBL/GenBank/DDBJ databases">
        <title>Genome sequence and genetic diversity analysis of an under-domesticated orphan crop, white fonio (Digitaria exilis).</title>
        <authorList>
            <person name="Bennetzen J.L."/>
            <person name="Chen S."/>
            <person name="Ma X."/>
            <person name="Wang X."/>
            <person name="Yssel A.E.J."/>
            <person name="Chaluvadi S.R."/>
            <person name="Johnson M."/>
            <person name="Gangashetty P."/>
            <person name="Hamidou F."/>
            <person name="Sanogo M.D."/>
            <person name="Zwaenepoel A."/>
            <person name="Wallace J."/>
            <person name="Van De Peer Y."/>
            <person name="Van Deynze A."/>
        </authorList>
    </citation>
    <scope>NUCLEOTIDE SEQUENCE</scope>
    <source>
        <tissue evidence="3">Leaves</tissue>
    </source>
</reference>
<dbReference type="PROSITE" id="PS50144">
    <property type="entry name" value="MATH"/>
    <property type="match status" value="1"/>
</dbReference>
<dbReference type="InterPro" id="IPR000210">
    <property type="entry name" value="BTB/POZ_dom"/>
</dbReference>
<dbReference type="EMBL" id="JACEFO010002380">
    <property type="protein sequence ID" value="KAF8662685.1"/>
    <property type="molecule type" value="Genomic_DNA"/>
</dbReference>
<dbReference type="OrthoDB" id="6359816at2759"/>
<dbReference type="PANTHER" id="PTHR26379">
    <property type="entry name" value="BTB/POZ AND MATH DOMAIN-CONTAINING PROTEIN 1"/>
    <property type="match status" value="1"/>
</dbReference>
<dbReference type="PANTHER" id="PTHR26379:SF458">
    <property type="entry name" value="BTB DOMAIN-CONTAINING PROTEIN"/>
    <property type="match status" value="1"/>
</dbReference>
<dbReference type="CDD" id="cd00121">
    <property type="entry name" value="MATH"/>
    <property type="match status" value="2"/>
</dbReference>
<comment type="pathway">
    <text evidence="1">Protein modification; protein ubiquitination.</text>
</comment>
<dbReference type="Proteomes" id="UP000636709">
    <property type="component" value="Unassembled WGS sequence"/>
</dbReference>
<dbReference type="InterPro" id="IPR011333">
    <property type="entry name" value="SKP1/BTB/POZ_sf"/>
</dbReference>
<dbReference type="InterPro" id="IPR045005">
    <property type="entry name" value="BPM1-6"/>
</dbReference>
<dbReference type="AlphaFoldDB" id="A0A835E2V6"/>
<comment type="caution">
    <text evidence="3">The sequence shown here is derived from an EMBL/GenBank/DDBJ whole genome shotgun (WGS) entry which is preliminary data.</text>
</comment>
<dbReference type="Gene3D" id="2.60.210.10">
    <property type="entry name" value="Apoptosis, Tumor Necrosis Factor Receptor Associated Protein 2, Chain A"/>
    <property type="match status" value="2"/>
</dbReference>
<dbReference type="GO" id="GO:0016567">
    <property type="term" value="P:protein ubiquitination"/>
    <property type="evidence" value="ECO:0007669"/>
    <property type="project" value="InterPro"/>
</dbReference>
<dbReference type="Pfam" id="PF00917">
    <property type="entry name" value="MATH"/>
    <property type="match status" value="1"/>
</dbReference>
<accession>A0A835E2V6</accession>
<sequence length="364" mass="40976">MPWRWRWKARKLVNTAGVQKTLKECLRYIPDAIHATDFDTSAPTSVDDMDTTSAGISSDDVEVEDSSDNHMVAVFLELPSVDAEVRAYYNFRLLDHAAGSSSSVSTTTAVPMVFDTLDDGREENAYAWGTDEFMKRSELEASSYLLDDLLVVECDVTVIEEALVEVLEDNTVTSSSHHVEQVPSKDLSSSLGRLLEMKRSAFLEGRERECIEIEGIQPAVFKALLHFVYTDTLPAMEGLDGDEEKDFVKQSLVAAERYGMNRLKLICEDILGTGLQRPQFLELPDDTTWSSSSVITTPVPMVFDILDDGREENAYAWGMDEFMEWSELEARSYLQDDRLVVECEVTVIKDDMTRCHDRVKTTAS</sequence>
<feature type="domain" description="MATH" evidence="2">
    <location>
        <begin position="303"/>
        <end position="345"/>
    </location>
</feature>
<dbReference type="InterPro" id="IPR002083">
    <property type="entry name" value="MATH/TRAF_dom"/>
</dbReference>